<comment type="similarity">
    <text evidence="6">Belongs to the Vsr family.</text>
</comment>
<dbReference type="EMBL" id="BNBO01000064">
    <property type="protein sequence ID" value="GHH83282.1"/>
    <property type="molecule type" value="Genomic_DNA"/>
</dbReference>
<organism evidence="7 8">
    <name type="scientific">Kitasatospora indigofera</name>
    <dbReference type="NCBI Taxonomy" id="67307"/>
    <lineage>
        <taxon>Bacteria</taxon>
        <taxon>Bacillati</taxon>
        <taxon>Actinomycetota</taxon>
        <taxon>Actinomycetes</taxon>
        <taxon>Kitasatosporales</taxon>
        <taxon>Streptomycetaceae</taxon>
        <taxon>Kitasatospora</taxon>
    </lineage>
</organism>
<evidence type="ECO:0000256" key="2">
    <source>
        <dbReference type="ARBA" id="ARBA00022759"/>
    </source>
</evidence>
<evidence type="ECO:0000256" key="5">
    <source>
        <dbReference type="ARBA" id="ARBA00023204"/>
    </source>
</evidence>
<keyword evidence="1" id="KW-0540">Nuclease</keyword>
<reference evidence="7" key="1">
    <citation type="journal article" date="2014" name="Int. J. Syst. Evol. Microbiol.">
        <title>Complete genome sequence of Corynebacterium casei LMG S-19264T (=DSM 44701T), isolated from a smear-ripened cheese.</title>
        <authorList>
            <consortium name="US DOE Joint Genome Institute (JGI-PGF)"/>
            <person name="Walter F."/>
            <person name="Albersmeier A."/>
            <person name="Kalinowski J."/>
            <person name="Ruckert C."/>
        </authorList>
    </citation>
    <scope>NUCLEOTIDE SEQUENCE</scope>
    <source>
        <strain evidence="7">JCM 4646</strain>
    </source>
</reference>
<dbReference type="AlphaFoldDB" id="A0A919GET1"/>
<evidence type="ECO:0000313" key="8">
    <source>
        <dbReference type="Proteomes" id="UP000617734"/>
    </source>
</evidence>
<sequence>MARAWVRTEAGPHLRGRVTRNTRPEVVLRQRVHAFGLRFRLHVPLASRCTPDFVLPRHRVAVFVDGCFWHGCPEHGPREFRAPNADR</sequence>
<gene>
    <name evidence="7" type="ORF">GCM10018781_69970</name>
</gene>
<comment type="caution">
    <text evidence="7">The sequence shown here is derived from an EMBL/GenBank/DDBJ whole genome shotgun (WGS) entry which is preliminary data.</text>
</comment>
<keyword evidence="3" id="KW-0227">DNA damage</keyword>
<keyword evidence="4" id="KW-0378">Hydrolase</keyword>
<reference evidence="7" key="2">
    <citation type="submission" date="2020-09" db="EMBL/GenBank/DDBJ databases">
        <authorList>
            <person name="Sun Q."/>
            <person name="Ohkuma M."/>
        </authorList>
    </citation>
    <scope>NUCLEOTIDE SEQUENCE</scope>
    <source>
        <strain evidence="7">JCM 4646</strain>
    </source>
</reference>
<keyword evidence="5" id="KW-0234">DNA repair</keyword>
<dbReference type="GO" id="GO:0006298">
    <property type="term" value="P:mismatch repair"/>
    <property type="evidence" value="ECO:0007669"/>
    <property type="project" value="InterPro"/>
</dbReference>
<evidence type="ECO:0008006" key="9">
    <source>
        <dbReference type="Google" id="ProtNLM"/>
    </source>
</evidence>
<dbReference type="Gene3D" id="3.40.960.10">
    <property type="entry name" value="VSR Endonuclease"/>
    <property type="match status" value="1"/>
</dbReference>
<proteinExistence type="inferred from homology"/>
<dbReference type="GO" id="GO:0004519">
    <property type="term" value="F:endonuclease activity"/>
    <property type="evidence" value="ECO:0007669"/>
    <property type="project" value="UniProtKB-KW"/>
</dbReference>
<dbReference type="GeneID" id="95358465"/>
<accession>A0A919GET1</accession>
<evidence type="ECO:0000256" key="6">
    <source>
        <dbReference type="ARBA" id="ARBA00029466"/>
    </source>
</evidence>
<evidence type="ECO:0000256" key="3">
    <source>
        <dbReference type="ARBA" id="ARBA00022763"/>
    </source>
</evidence>
<dbReference type="InterPro" id="IPR011335">
    <property type="entry name" value="Restrct_endonuc-II-like"/>
</dbReference>
<name>A0A919GET1_9ACTN</name>
<evidence type="ECO:0000256" key="1">
    <source>
        <dbReference type="ARBA" id="ARBA00022722"/>
    </source>
</evidence>
<protein>
    <recommendedName>
        <fullName evidence="9">Very short patch repair endonuclease</fullName>
    </recommendedName>
</protein>
<dbReference type="RefSeq" id="WP_268257368.1">
    <property type="nucleotide sequence ID" value="NZ_BNBO01000064.1"/>
</dbReference>
<evidence type="ECO:0000256" key="4">
    <source>
        <dbReference type="ARBA" id="ARBA00022801"/>
    </source>
</evidence>
<keyword evidence="8" id="KW-1185">Reference proteome</keyword>
<evidence type="ECO:0000313" key="7">
    <source>
        <dbReference type="EMBL" id="GHH83282.1"/>
    </source>
</evidence>
<dbReference type="GO" id="GO:0016787">
    <property type="term" value="F:hydrolase activity"/>
    <property type="evidence" value="ECO:0007669"/>
    <property type="project" value="UniProtKB-KW"/>
</dbReference>
<dbReference type="Proteomes" id="UP000617734">
    <property type="component" value="Unassembled WGS sequence"/>
</dbReference>
<keyword evidence="2" id="KW-0255">Endonuclease</keyword>
<dbReference type="Pfam" id="PF03852">
    <property type="entry name" value="Vsr"/>
    <property type="match status" value="1"/>
</dbReference>
<dbReference type="SUPFAM" id="SSF52980">
    <property type="entry name" value="Restriction endonuclease-like"/>
    <property type="match status" value="1"/>
</dbReference>
<dbReference type="InterPro" id="IPR004603">
    <property type="entry name" value="DNA_mismatch_endonuc_vsr"/>
</dbReference>